<dbReference type="EnsemblProtists" id="HpaT810941">
    <property type="protein sequence ID" value="HpaP810941"/>
    <property type="gene ID" value="HpaG810941"/>
</dbReference>
<dbReference type="HOGENOM" id="CLU_2745445_0_0_1"/>
<protein>
    <submittedName>
        <fullName evidence="1">Uncharacterized protein</fullName>
    </submittedName>
</protein>
<reference evidence="1" key="2">
    <citation type="submission" date="2015-06" db="UniProtKB">
        <authorList>
            <consortium name="EnsemblProtists"/>
        </authorList>
    </citation>
    <scope>IDENTIFICATION</scope>
    <source>
        <strain evidence="1">Emoy2</strain>
    </source>
</reference>
<evidence type="ECO:0000313" key="2">
    <source>
        <dbReference type="Proteomes" id="UP000011713"/>
    </source>
</evidence>
<accession>M4BWP0</accession>
<sequence>MTGAISGVITRLQQASLGGFYCVWCRLHQLCNGAPEQHTGQPVWSYYHRQQREWCLATSVDSAEEGKATRN</sequence>
<dbReference type="InParanoid" id="M4BWP0"/>
<name>M4BWP0_HYAAE</name>
<dbReference type="VEuPathDB" id="FungiDB:HpaG810941"/>
<proteinExistence type="predicted"/>
<reference evidence="2" key="1">
    <citation type="journal article" date="2010" name="Science">
        <title>Signatures of adaptation to obligate biotrophy in the Hyaloperonospora arabidopsidis genome.</title>
        <authorList>
            <person name="Baxter L."/>
            <person name="Tripathy S."/>
            <person name="Ishaque N."/>
            <person name="Boot N."/>
            <person name="Cabral A."/>
            <person name="Kemen E."/>
            <person name="Thines M."/>
            <person name="Ah-Fong A."/>
            <person name="Anderson R."/>
            <person name="Badejoko W."/>
            <person name="Bittner-Eddy P."/>
            <person name="Boore J.L."/>
            <person name="Chibucos M.C."/>
            <person name="Coates M."/>
            <person name="Dehal P."/>
            <person name="Delehaunty K."/>
            <person name="Dong S."/>
            <person name="Downton P."/>
            <person name="Dumas B."/>
            <person name="Fabro G."/>
            <person name="Fronick C."/>
            <person name="Fuerstenberg S.I."/>
            <person name="Fulton L."/>
            <person name="Gaulin E."/>
            <person name="Govers F."/>
            <person name="Hughes L."/>
            <person name="Humphray S."/>
            <person name="Jiang R.H."/>
            <person name="Judelson H."/>
            <person name="Kamoun S."/>
            <person name="Kyung K."/>
            <person name="Meijer H."/>
            <person name="Minx P."/>
            <person name="Morris P."/>
            <person name="Nelson J."/>
            <person name="Phuntumart V."/>
            <person name="Qutob D."/>
            <person name="Rehmany A."/>
            <person name="Rougon-Cardoso A."/>
            <person name="Ryden P."/>
            <person name="Torto-Alalibo T."/>
            <person name="Studholme D."/>
            <person name="Wang Y."/>
            <person name="Win J."/>
            <person name="Wood J."/>
            <person name="Clifton S.W."/>
            <person name="Rogers J."/>
            <person name="Van den Ackerveken G."/>
            <person name="Jones J.D."/>
            <person name="McDowell J.M."/>
            <person name="Beynon J."/>
            <person name="Tyler B.M."/>
        </authorList>
    </citation>
    <scope>NUCLEOTIDE SEQUENCE [LARGE SCALE GENOMIC DNA]</scope>
    <source>
        <strain evidence="2">Emoy2</strain>
    </source>
</reference>
<dbReference type="EMBL" id="JH598005">
    <property type="status" value="NOT_ANNOTATED_CDS"/>
    <property type="molecule type" value="Genomic_DNA"/>
</dbReference>
<dbReference type="AlphaFoldDB" id="M4BWP0"/>
<organism evidence="1 2">
    <name type="scientific">Hyaloperonospora arabidopsidis (strain Emoy2)</name>
    <name type="common">Downy mildew agent</name>
    <name type="synonym">Peronospora arabidopsidis</name>
    <dbReference type="NCBI Taxonomy" id="559515"/>
    <lineage>
        <taxon>Eukaryota</taxon>
        <taxon>Sar</taxon>
        <taxon>Stramenopiles</taxon>
        <taxon>Oomycota</taxon>
        <taxon>Peronosporomycetes</taxon>
        <taxon>Peronosporales</taxon>
        <taxon>Peronosporaceae</taxon>
        <taxon>Hyaloperonospora</taxon>
    </lineage>
</organism>
<keyword evidence="2" id="KW-1185">Reference proteome</keyword>
<dbReference type="Proteomes" id="UP000011713">
    <property type="component" value="Unassembled WGS sequence"/>
</dbReference>
<evidence type="ECO:0000313" key="1">
    <source>
        <dbReference type="EnsemblProtists" id="HpaP810941"/>
    </source>
</evidence>